<evidence type="ECO:0000256" key="1">
    <source>
        <dbReference type="SAM" id="MobiDB-lite"/>
    </source>
</evidence>
<name>A0A6S6VUB4_9PLEO</name>
<gene>
    <name evidence="3" type="ORF">PTTW11_03333</name>
</gene>
<sequence length="241" mass="27231">MPPLPTPSSQASGRSWLTNSSEHRYLLEGIILWSLFVTACRSIVVLVARRKSRMSRSSPNRSDLPSDQDEKKPTPHQRKDSYQDDLSNPPPFKQEDTETTTTWPPIKQEQPQNTLTTNLPFPIHPNTYLDSIRQETLQPAFIPIYPWISAPKALPGPYDAPYYPLPLPTLQPETGLQDTTEIQDPAIKNEEVNREEEALEAALYTRHIPLHSAQDSEAVLRGAVIVSGKGWRRTQWTVMAG</sequence>
<protein>
    <submittedName>
        <fullName evidence="3">Uncharacterized protein</fullName>
    </submittedName>
</protein>
<feature type="region of interest" description="Disordered" evidence="1">
    <location>
        <begin position="51"/>
        <end position="119"/>
    </location>
</feature>
<feature type="compositionally biased region" description="Polar residues" evidence="1">
    <location>
        <begin position="99"/>
        <end position="119"/>
    </location>
</feature>
<dbReference type="EMBL" id="HG992979">
    <property type="protein sequence ID" value="CAE7021848.1"/>
    <property type="molecule type" value="Genomic_DNA"/>
</dbReference>
<keyword evidence="2" id="KW-0472">Membrane</keyword>
<accession>A0A6S6VUB4</accession>
<feature type="compositionally biased region" description="Basic and acidic residues" evidence="1">
    <location>
        <begin position="68"/>
        <end position="82"/>
    </location>
</feature>
<dbReference type="Proteomes" id="UP000472372">
    <property type="component" value="Chromosome 3"/>
</dbReference>
<keyword evidence="2" id="KW-0812">Transmembrane</keyword>
<proteinExistence type="predicted"/>
<dbReference type="AlphaFoldDB" id="A0A6S6VUB4"/>
<evidence type="ECO:0000256" key="2">
    <source>
        <dbReference type="SAM" id="Phobius"/>
    </source>
</evidence>
<reference evidence="3" key="1">
    <citation type="submission" date="2021-02" db="EMBL/GenBank/DDBJ databases">
        <authorList>
            <person name="Syme A R."/>
            <person name="Syme A R."/>
            <person name="Moolhuijzen P."/>
        </authorList>
    </citation>
    <scope>NUCLEOTIDE SEQUENCE</scope>
    <source>
        <strain evidence="3">W1-1</strain>
    </source>
</reference>
<evidence type="ECO:0000313" key="3">
    <source>
        <dbReference type="EMBL" id="CAE7021848.1"/>
    </source>
</evidence>
<evidence type="ECO:0000313" key="4">
    <source>
        <dbReference type="Proteomes" id="UP000472372"/>
    </source>
</evidence>
<feature type="transmembrane region" description="Helical" evidence="2">
    <location>
        <begin position="30"/>
        <end position="48"/>
    </location>
</feature>
<organism evidence="3 4">
    <name type="scientific">Pyrenophora teres f. teres</name>
    <dbReference type="NCBI Taxonomy" id="97479"/>
    <lineage>
        <taxon>Eukaryota</taxon>
        <taxon>Fungi</taxon>
        <taxon>Dikarya</taxon>
        <taxon>Ascomycota</taxon>
        <taxon>Pezizomycotina</taxon>
        <taxon>Dothideomycetes</taxon>
        <taxon>Pleosporomycetidae</taxon>
        <taxon>Pleosporales</taxon>
        <taxon>Pleosporineae</taxon>
        <taxon>Pleosporaceae</taxon>
        <taxon>Pyrenophora</taxon>
    </lineage>
</organism>
<keyword evidence="2" id="KW-1133">Transmembrane helix</keyword>
<feature type="compositionally biased region" description="Polar residues" evidence="1">
    <location>
        <begin position="55"/>
        <end position="65"/>
    </location>
</feature>